<reference evidence="9" key="1">
    <citation type="thesis" date="2020" institute="ProQuest LLC" country="789 East Eisenhower Parkway, Ann Arbor, MI, USA">
        <title>Comparative Genomics and Chromosome Evolution.</title>
        <authorList>
            <person name="Mudd A.B."/>
        </authorList>
    </citation>
    <scope>NUCLEOTIDE SEQUENCE</scope>
    <source>
        <strain evidence="9">1538</strain>
        <tissue evidence="9">Blood</tissue>
    </source>
</reference>
<dbReference type="SMART" id="SM00692">
    <property type="entry name" value="DM3"/>
    <property type="match status" value="1"/>
</dbReference>
<evidence type="ECO:0000256" key="5">
    <source>
        <dbReference type="ARBA" id="ARBA00036993"/>
    </source>
</evidence>
<dbReference type="Pfam" id="PF05485">
    <property type="entry name" value="THAP"/>
    <property type="match status" value="1"/>
</dbReference>
<dbReference type="InterPro" id="IPR045165">
    <property type="entry name" value="Nitrobindin"/>
</dbReference>
<dbReference type="SMART" id="SM00980">
    <property type="entry name" value="THAP"/>
    <property type="match status" value="1"/>
</dbReference>
<dbReference type="AlphaFoldDB" id="A0AAV3A4M4"/>
<feature type="region of interest" description="Disordered" evidence="7">
    <location>
        <begin position="77"/>
        <end position="98"/>
    </location>
</feature>
<evidence type="ECO:0000256" key="7">
    <source>
        <dbReference type="SAM" id="MobiDB-lite"/>
    </source>
</evidence>
<gene>
    <name evidence="9" type="ORF">GDO54_010296</name>
</gene>
<dbReference type="Proteomes" id="UP001181693">
    <property type="component" value="Unassembled WGS sequence"/>
</dbReference>
<feature type="domain" description="THAP-type" evidence="8">
    <location>
        <begin position="1"/>
        <end position="85"/>
    </location>
</feature>
<dbReference type="CDD" id="cd07828">
    <property type="entry name" value="lipocalin_heme-bd-THAP4-like"/>
    <property type="match status" value="1"/>
</dbReference>
<organism evidence="9 10">
    <name type="scientific">Pyxicephalus adspersus</name>
    <name type="common">African bullfrog</name>
    <dbReference type="NCBI Taxonomy" id="30357"/>
    <lineage>
        <taxon>Eukaryota</taxon>
        <taxon>Metazoa</taxon>
        <taxon>Chordata</taxon>
        <taxon>Craniata</taxon>
        <taxon>Vertebrata</taxon>
        <taxon>Euteleostomi</taxon>
        <taxon>Amphibia</taxon>
        <taxon>Batrachia</taxon>
        <taxon>Anura</taxon>
        <taxon>Neobatrachia</taxon>
        <taxon>Ranoidea</taxon>
        <taxon>Pyxicephalidae</taxon>
        <taxon>Pyxicephalinae</taxon>
        <taxon>Pyxicephalus</taxon>
    </lineage>
</organism>
<dbReference type="PROSITE" id="PS50950">
    <property type="entry name" value="ZF_THAP"/>
    <property type="match status" value="1"/>
</dbReference>
<comment type="caution">
    <text evidence="9">The sequence shown here is derived from an EMBL/GenBank/DDBJ whole genome shotgun (WGS) entry which is preliminary data.</text>
</comment>
<dbReference type="EMBL" id="DYDO01000004">
    <property type="protein sequence ID" value="DBA25981.1"/>
    <property type="molecule type" value="Genomic_DNA"/>
</dbReference>
<keyword evidence="3" id="KW-0862">Zinc</keyword>
<dbReference type="PANTHER" id="PTHR15854">
    <property type="entry name" value="THAP4 PROTEIN"/>
    <property type="match status" value="1"/>
</dbReference>
<keyword evidence="10" id="KW-1185">Reference proteome</keyword>
<protein>
    <recommendedName>
        <fullName evidence="8">THAP-type domain-containing protein</fullName>
    </recommendedName>
</protein>
<proteinExistence type="predicted"/>
<evidence type="ECO:0000313" key="10">
    <source>
        <dbReference type="Proteomes" id="UP001181693"/>
    </source>
</evidence>
<comment type="catalytic activity">
    <reaction evidence="5">
        <text>peroxynitrite = nitrate</text>
        <dbReference type="Rhea" id="RHEA:63116"/>
        <dbReference type="ChEBI" id="CHEBI:17632"/>
        <dbReference type="ChEBI" id="CHEBI:25941"/>
    </reaction>
    <physiologicalReaction direction="left-to-right" evidence="5">
        <dbReference type="Rhea" id="RHEA:63117"/>
    </physiologicalReaction>
</comment>
<dbReference type="Gene3D" id="2.40.128.20">
    <property type="match status" value="1"/>
</dbReference>
<evidence type="ECO:0000256" key="4">
    <source>
        <dbReference type="ARBA" id="ARBA00023125"/>
    </source>
</evidence>
<dbReference type="PANTHER" id="PTHR15854:SF4">
    <property type="entry name" value="PEROXYNITRITE ISOMERASE THAP4"/>
    <property type="match status" value="1"/>
</dbReference>
<feature type="compositionally biased region" description="Basic and acidic residues" evidence="7">
    <location>
        <begin position="87"/>
        <end position="98"/>
    </location>
</feature>
<dbReference type="SUPFAM" id="SSF57716">
    <property type="entry name" value="Glucocorticoid receptor-like (DNA-binding domain)"/>
    <property type="match status" value="1"/>
</dbReference>
<dbReference type="InterPro" id="IPR012674">
    <property type="entry name" value="Calycin"/>
</dbReference>
<evidence type="ECO:0000256" key="2">
    <source>
        <dbReference type="ARBA" id="ARBA00022771"/>
    </source>
</evidence>
<dbReference type="GO" id="GO:0008270">
    <property type="term" value="F:zinc ion binding"/>
    <property type="evidence" value="ECO:0007669"/>
    <property type="project" value="UniProtKB-KW"/>
</dbReference>
<dbReference type="Pfam" id="PF08768">
    <property type="entry name" value="THAP4_heme-bd"/>
    <property type="match status" value="1"/>
</dbReference>
<dbReference type="InterPro" id="IPR006612">
    <property type="entry name" value="THAP_Znf"/>
</dbReference>
<dbReference type="GO" id="GO:0003677">
    <property type="term" value="F:DNA binding"/>
    <property type="evidence" value="ECO:0007669"/>
    <property type="project" value="UniProtKB-UniRule"/>
</dbReference>
<sequence length="500" mass="55714">MVICCAAPNCTNRQGKGKKGAVSFHRFPLKDAARLYLWTVAIKRIDWTPGPYSFLCSEHFTLDSFVPRMPDQHPLLRPNAVPSLFKNGRENQRKGAREKHLLCSGRTNQEQKRRGLSSLEKNTSLVYSNEKVMKENELHFNIVGVNPSFLHKTSTPNTVCRFIYSLHSYSRSSTNSLLKNVVNMNAPSHLDTEMTCGYLSAQNNQLLTTMVQDNECSFSQVDNSQELLCPTEDSNSTEMVSITNDPPELKETEMNTELLESCEVCVEESCDFTGEPDEFLSQADDLLDSNNVNLLHSYCSTSKSLPRKRHQSLTTNCGLGWNGGEFCRDPINFGIQDSPPLNPAVAPLAWMLGTWVSDPPGEGQFPSITSFRYIEKAVISHVGQPMLNFTFCASNPETGKPLHRECGFIRVKPGTNQVAFVCAQNTGVVEVEEGEVQGEQLTLTSHSLSRISFAKEPHVQQISRTFCLTPEGKLEQTVSMATSTQAMAPHLQVTYKKVTT</sequence>
<evidence type="ECO:0000256" key="6">
    <source>
        <dbReference type="PROSITE-ProRule" id="PRU00309"/>
    </source>
</evidence>
<dbReference type="InterPro" id="IPR014878">
    <property type="entry name" value="THAP4-like_heme-bd"/>
</dbReference>
<keyword evidence="4 6" id="KW-0238">DNA-binding</keyword>
<name>A0AAV3A4M4_PYXAD</name>
<keyword evidence="2 6" id="KW-0863">Zinc-finger</keyword>
<dbReference type="SUPFAM" id="SSF50814">
    <property type="entry name" value="Lipocalins"/>
    <property type="match status" value="1"/>
</dbReference>
<evidence type="ECO:0000313" key="9">
    <source>
        <dbReference type="EMBL" id="DBA25981.1"/>
    </source>
</evidence>
<evidence type="ECO:0000256" key="3">
    <source>
        <dbReference type="ARBA" id="ARBA00022833"/>
    </source>
</evidence>
<evidence type="ECO:0000256" key="1">
    <source>
        <dbReference type="ARBA" id="ARBA00022723"/>
    </source>
</evidence>
<accession>A0AAV3A4M4</accession>
<evidence type="ECO:0000259" key="8">
    <source>
        <dbReference type="PROSITE" id="PS50950"/>
    </source>
</evidence>
<keyword evidence="1" id="KW-0479">Metal-binding</keyword>